<dbReference type="EMBL" id="JAODUO010000347">
    <property type="protein sequence ID" value="KAK2182587.1"/>
    <property type="molecule type" value="Genomic_DNA"/>
</dbReference>
<keyword evidence="2" id="KW-1185">Reference proteome</keyword>
<gene>
    <name evidence="1" type="ORF">NP493_346g02059</name>
</gene>
<evidence type="ECO:0000313" key="2">
    <source>
        <dbReference type="Proteomes" id="UP001209878"/>
    </source>
</evidence>
<dbReference type="Proteomes" id="UP001209878">
    <property type="component" value="Unassembled WGS sequence"/>
</dbReference>
<dbReference type="AlphaFoldDB" id="A0AAD9NTV0"/>
<proteinExistence type="predicted"/>
<sequence length="35" mass="3994">MCDAKCAHDQCRILCMHCTMCYCTDSFHAVCKCCD</sequence>
<accession>A0AAD9NTV0</accession>
<organism evidence="1 2">
    <name type="scientific">Ridgeia piscesae</name>
    <name type="common">Tubeworm</name>
    <dbReference type="NCBI Taxonomy" id="27915"/>
    <lineage>
        <taxon>Eukaryota</taxon>
        <taxon>Metazoa</taxon>
        <taxon>Spiralia</taxon>
        <taxon>Lophotrochozoa</taxon>
        <taxon>Annelida</taxon>
        <taxon>Polychaeta</taxon>
        <taxon>Sedentaria</taxon>
        <taxon>Canalipalpata</taxon>
        <taxon>Sabellida</taxon>
        <taxon>Siboglinidae</taxon>
        <taxon>Ridgeia</taxon>
    </lineage>
</organism>
<protein>
    <submittedName>
        <fullName evidence="1">Uncharacterized protein</fullName>
    </submittedName>
</protein>
<evidence type="ECO:0000313" key="1">
    <source>
        <dbReference type="EMBL" id="KAK2182587.1"/>
    </source>
</evidence>
<reference evidence="1" key="1">
    <citation type="journal article" date="2023" name="Mol. Biol. Evol.">
        <title>Third-Generation Sequencing Reveals the Adaptive Role of the Epigenome in Three Deep-Sea Polychaetes.</title>
        <authorList>
            <person name="Perez M."/>
            <person name="Aroh O."/>
            <person name="Sun Y."/>
            <person name="Lan Y."/>
            <person name="Juniper S.K."/>
            <person name="Young C.R."/>
            <person name="Angers B."/>
            <person name="Qian P.Y."/>
        </authorList>
    </citation>
    <scope>NUCLEOTIDE SEQUENCE</scope>
    <source>
        <strain evidence="1">R07B-5</strain>
    </source>
</reference>
<comment type="caution">
    <text evidence="1">The sequence shown here is derived from an EMBL/GenBank/DDBJ whole genome shotgun (WGS) entry which is preliminary data.</text>
</comment>
<name>A0AAD9NTV0_RIDPI</name>